<feature type="transmembrane region" description="Helical" evidence="5">
    <location>
        <begin position="63"/>
        <end position="87"/>
    </location>
</feature>
<dbReference type="Proteomes" id="UP000799770">
    <property type="component" value="Unassembled WGS sequence"/>
</dbReference>
<keyword evidence="2 5" id="KW-0812">Transmembrane</keyword>
<feature type="transmembrane region" description="Helical" evidence="5">
    <location>
        <begin position="234"/>
        <end position="254"/>
    </location>
</feature>
<evidence type="ECO:0000256" key="4">
    <source>
        <dbReference type="ARBA" id="ARBA00023136"/>
    </source>
</evidence>
<organism evidence="6 7">
    <name type="scientific">Lophiotrema nucula</name>
    <dbReference type="NCBI Taxonomy" id="690887"/>
    <lineage>
        <taxon>Eukaryota</taxon>
        <taxon>Fungi</taxon>
        <taxon>Dikarya</taxon>
        <taxon>Ascomycota</taxon>
        <taxon>Pezizomycotina</taxon>
        <taxon>Dothideomycetes</taxon>
        <taxon>Pleosporomycetidae</taxon>
        <taxon>Pleosporales</taxon>
        <taxon>Lophiotremataceae</taxon>
        <taxon>Lophiotrema</taxon>
    </lineage>
</organism>
<dbReference type="Pfam" id="PF04479">
    <property type="entry name" value="RTA1"/>
    <property type="match status" value="1"/>
</dbReference>
<sequence>MGLSSWITTKYSAVLVWTDKRIDHSVLNPYIYDPSVPAAIIGAIIFPAISLFLIYQYFRYRSYFFWCAIIGVGMYTIGFICRIISATDELEDLSFLISFLMVLLAPSFLAAACYTAFSRVVWFSCPSERLSFRTLWCFPRWITPTFVLFDLLSFVVQFVGAGLISRSYDHDESHDRSIEETERKATTGRVILVLGLILQMSCFASFAVVAIRYFSISKQWRSQDLGDWQMWRKLNYMINIAAALITLRAIYRTIEIPHDKDTGLQYLQSHEWCFWVFDALPILATLMVFTIFHPGRYLPRTYTQFKLNKTTAIQQKDELRPPSVITSVELRDYRPEDFEREAGVRGSAGVRT</sequence>
<dbReference type="EMBL" id="ML977312">
    <property type="protein sequence ID" value="KAF2121385.1"/>
    <property type="molecule type" value="Genomic_DNA"/>
</dbReference>
<protein>
    <submittedName>
        <fullName evidence="6">RTA1 like protein-domain-containing protein</fullName>
    </submittedName>
</protein>
<dbReference type="PANTHER" id="PTHR31465">
    <property type="entry name" value="PROTEIN RTA1-RELATED"/>
    <property type="match status" value="1"/>
</dbReference>
<evidence type="ECO:0000313" key="6">
    <source>
        <dbReference type="EMBL" id="KAF2121385.1"/>
    </source>
</evidence>
<gene>
    <name evidence="6" type="ORF">BDV96DRAFT_483906</name>
</gene>
<comment type="subcellular location">
    <subcellularLocation>
        <location evidence="1">Membrane</location>
        <topology evidence="1">Multi-pass membrane protein</topology>
    </subcellularLocation>
</comment>
<evidence type="ECO:0000256" key="2">
    <source>
        <dbReference type="ARBA" id="ARBA00022692"/>
    </source>
</evidence>
<dbReference type="AlphaFoldDB" id="A0A6A5ZQG6"/>
<feature type="transmembrane region" description="Helical" evidence="5">
    <location>
        <begin position="93"/>
        <end position="117"/>
    </location>
</feature>
<evidence type="ECO:0000313" key="7">
    <source>
        <dbReference type="Proteomes" id="UP000799770"/>
    </source>
</evidence>
<evidence type="ECO:0000256" key="3">
    <source>
        <dbReference type="ARBA" id="ARBA00022989"/>
    </source>
</evidence>
<keyword evidence="4 5" id="KW-0472">Membrane</keyword>
<feature type="transmembrane region" description="Helical" evidence="5">
    <location>
        <begin position="36"/>
        <end position="56"/>
    </location>
</feature>
<reference evidence="6" key="1">
    <citation type="journal article" date="2020" name="Stud. Mycol.">
        <title>101 Dothideomycetes genomes: a test case for predicting lifestyles and emergence of pathogens.</title>
        <authorList>
            <person name="Haridas S."/>
            <person name="Albert R."/>
            <person name="Binder M."/>
            <person name="Bloem J."/>
            <person name="Labutti K."/>
            <person name="Salamov A."/>
            <person name="Andreopoulos B."/>
            <person name="Baker S."/>
            <person name="Barry K."/>
            <person name="Bills G."/>
            <person name="Bluhm B."/>
            <person name="Cannon C."/>
            <person name="Castanera R."/>
            <person name="Culley D."/>
            <person name="Daum C."/>
            <person name="Ezra D."/>
            <person name="Gonzalez J."/>
            <person name="Henrissat B."/>
            <person name="Kuo A."/>
            <person name="Liang C."/>
            <person name="Lipzen A."/>
            <person name="Lutzoni F."/>
            <person name="Magnuson J."/>
            <person name="Mondo S."/>
            <person name="Nolan M."/>
            <person name="Ohm R."/>
            <person name="Pangilinan J."/>
            <person name="Park H.-J."/>
            <person name="Ramirez L."/>
            <person name="Alfaro M."/>
            <person name="Sun H."/>
            <person name="Tritt A."/>
            <person name="Yoshinaga Y."/>
            <person name="Zwiers L.-H."/>
            <person name="Turgeon B."/>
            <person name="Goodwin S."/>
            <person name="Spatafora J."/>
            <person name="Crous P."/>
            <person name="Grigoriev I."/>
        </authorList>
    </citation>
    <scope>NUCLEOTIDE SEQUENCE</scope>
    <source>
        <strain evidence="6">CBS 627.86</strain>
    </source>
</reference>
<proteinExistence type="predicted"/>
<dbReference type="GO" id="GO:0016020">
    <property type="term" value="C:membrane"/>
    <property type="evidence" value="ECO:0007669"/>
    <property type="project" value="UniProtKB-SubCell"/>
</dbReference>
<keyword evidence="3 5" id="KW-1133">Transmembrane helix</keyword>
<keyword evidence="7" id="KW-1185">Reference proteome</keyword>
<name>A0A6A5ZQG6_9PLEO</name>
<evidence type="ECO:0000256" key="5">
    <source>
        <dbReference type="SAM" id="Phobius"/>
    </source>
</evidence>
<feature type="transmembrane region" description="Helical" evidence="5">
    <location>
        <begin position="138"/>
        <end position="164"/>
    </location>
</feature>
<accession>A0A6A5ZQG6</accession>
<dbReference type="OrthoDB" id="3358017at2759"/>
<feature type="transmembrane region" description="Helical" evidence="5">
    <location>
        <begin position="190"/>
        <end position="214"/>
    </location>
</feature>
<dbReference type="InterPro" id="IPR007568">
    <property type="entry name" value="RTA1"/>
</dbReference>
<evidence type="ECO:0000256" key="1">
    <source>
        <dbReference type="ARBA" id="ARBA00004141"/>
    </source>
</evidence>
<feature type="transmembrane region" description="Helical" evidence="5">
    <location>
        <begin position="274"/>
        <end position="292"/>
    </location>
</feature>
<dbReference type="PANTHER" id="PTHR31465:SF28">
    <property type="entry name" value="DOMAIN PROTEIN, PUTATIVE-RELATED"/>
    <property type="match status" value="1"/>
</dbReference>